<protein>
    <recommendedName>
        <fullName evidence="1">Glycosyltransferase subfamily 4-like N-terminal domain-containing protein</fullName>
    </recommendedName>
</protein>
<dbReference type="SUPFAM" id="SSF53756">
    <property type="entry name" value="UDP-Glycosyltransferase/glycogen phosphorylase"/>
    <property type="match status" value="1"/>
</dbReference>
<dbReference type="Proteomes" id="UP001158067">
    <property type="component" value="Unassembled WGS sequence"/>
</dbReference>
<accession>A0ABY1PYW3</accession>
<dbReference type="CDD" id="cd03801">
    <property type="entry name" value="GT4_PimA-like"/>
    <property type="match status" value="1"/>
</dbReference>
<dbReference type="EMBL" id="FXUG01000003">
    <property type="protein sequence ID" value="SMP51632.1"/>
    <property type="molecule type" value="Genomic_DNA"/>
</dbReference>
<evidence type="ECO:0000259" key="1">
    <source>
        <dbReference type="Pfam" id="PF13579"/>
    </source>
</evidence>
<proteinExistence type="predicted"/>
<name>A0ABY1PYW3_9BACT</name>
<keyword evidence="3" id="KW-1185">Reference proteome</keyword>
<evidence type="ECO:0000313" key="2">
    <source>
        <dbReference type="EMBL" id="SMP51632.1"/>
    </source>
</evidence>
<dbReference type="InterPro" id="IPR050194">
    <property type="entry name" value="Glycosyltransferase_grp1"/>
</dbReference>
<gene>
    <name evidence="2" type="ORF">SAMN06265222_103305</name>
</gene>
<dbReference type="PANTHER" id="PTHR45947">
    <property type="entry name" value="SULFOQUINOVOSYL TRANSFERASE SQD2"/>
    <property type="match status" value="1"/>
</dbReference>
<dbReference type="Pfam" id="PF13692">
    <property type="entry name" value="Glyco_trans_1_4"/>
    <property type="match status" value="1"/>
</dbReference>
<reference evidence="2 3" key="1">
    <citation type="submission" date="2017-05" db="EMBL/GenBank/DDBJ databases">
        <authorList>
            <person name="Varghese N."/>
            <person name="Submissions S."/>
        </authorList>
    </citation>
    <scope>NUCLEOTIDE SEQUENCE [LARGE SCALE GENOMIC DNA]</scope>
    <source>
        <strain evidence="2 3">DSM 25457</strain>
    </source>
</reference>
<evidence type="ECO:0000313" key="3">
    <source>
        <dbReference type="Proteomes" id="UP001158067"/>
    </source>
</evidence>
<dbReference type="Gene3D" id="3.40.50.2000">
    <property type="entry name" value="Glycogen Phosphorylase B"/>
    <property type="match status" value="2"/>
</dbReference>
<comment type="caution">
    <text evidence="2">The sequence shown here is derived from an EMBL/GenBank/DDBJ whole genome shotgun (WGS) entry which is preliminary data.</text>
</comment>
<organism evidence="2 3">
    <name type="scientific">Neorhodopirellula lusitana</name>
    <dbReference type="NCBI Taxonomy" id="445327"/>
    <lineage>
        <taxon>Bacteria</taxon>
        <taxon>Pseudomonadati</taxon>
        <taxon>Planctomycetota</taxon>
        <taxon>Planctomycetia</taxon>
        <taxon>Pirellulales</taxon>
        <taxon>Pirellulaceae</taxon>
        <taxon>Neorhodopirellula</taxon>
    </lineage>
</organism>
<dbReference type="Pfam" id="PF13579">
    <property type="entry name" value="Glyco_trans_4_4"/>
    <property type="match status" value="1"/>
</dbReference>
<feature type="domain" description="Glycosyltransferase subfamily 4-like N-terminal" evidence="1">
    <location>
        <begin position="84"/>
        <end position="200"/>
    </location>
</feature>
<dbReference type="InterPro" id="IPR028098">
    <property type="entry name" value="Glyco_trans_4-like_N"/>
</dbReference>
<sequence length="425" mass="46773">MKYHAGVSHSAQTIESAVSMQTQVNARVVFLTHYIPLYQVRVLQEITKSIREFKILLSTPIEPNRDFRPDWSGLDVAVQKTITLRRRWKHRSAGFDDPLFVHVPYDTLSRLKSISPDVVFSHELGARSLAAARYCRRSGAKLVLATFMSEHTEQGRGWMRSRVRRRLISQADAITYNGPSCRDYLLSMGADEKRLFHLPYAADDRNVLAEVPFRDEEAVRNRLLCIGQLSARKGVLPLVQQASEFCRRLDQSLEITFVGDGPLRSALEALAAGQSIEGQAAPDKRLKINVLGNQPAGDLPGLMLQHGAIVAPTLADEWLLVVNEGMHAAMPVIGSVYAQAVTTLVRDNETGWQYDPLCPDQDHTSSLSRALDGYFRASDEQLVLMRQNAREAASAYTPRKSADGAIAAIASVVGGSAGSGVGHGS</sequence>
<dbReference type="PANTHER" id="PTHR45947:SF3">
    <property type="entry name" value="SULFOQUINOVOSYL TRANSFERASE SQD2"/>
    <property type="match status" value="1"/>
</dbReference>